<dbReference type="InterPro" id="IPR052022">
    <property type="entry name" value="26kDa_periplasmic_antigen"/>
</dbReference>
<evidence type="ECO:0000313" key="2">
    <source>
        <dbReference type="Proteomes" id="UP000008366"/>
    </source>
</evidence>
<gene>
    <name evidence="1" type="ORF">KILIM_048_00020</name>
</gene>
<dbReference type="STRING" id="1184609.KILIM_048_00020"/>
<dbReference type="RefSeq" id="WP_006593296.1">
    <property type="nucleotide sequence ID" value="NZ_BAHD01000048.1"/>
</dbReference>
<accession>K6XD67</accession>
<dbReference type="eggNOG" id="COG3471">
    <property type="taxonomic scope" value="Bacteria"/>
</dbReference>
<evidence type="ECO:0008006" key="3">
    <source>
        <dbReference type="Google" id="ProtNLM"/>
    </source>
</evidence>
<organism evidence="1 2">
    <name type="scientific">Kineosphaera limosa NBRC 100340</name>
    <dbReference type="NCBI Taxonomy" id="1184609"/>
    <lineage>
        <taxon>Bacteria</taxon>
        <taxon>Bacillati</taxon>
        <taxon>Actinomycetota</taxon>
        <taxon>Actinomycetes</taxon>
        <taxon>Micrococcales</taxon>
        <taxon>Dermatophilaceae</taxon>
        <taxon>Kineosphaera</taxon>
    </lineage>
</organism>
<dbReference type="Proteomes" id="UP000008366">
    <property type="component" value="Unassembled WGS sequence"/>
</dbReference>
<sequence length="216" mass="22642">MEITVTGTARASVPPERATLALRAAIESTDKPAALAQASALVRDLSARLRALEAADPAPTTQVVVLPLSVQSHRSYTPAGQEGEWRHTASASLRVTFADLPALAGFVDDVGGLEGVAIDQVEWALTVPTRERVEAAVLTEAVSRARARATTIAHAAGALDLQFAQIADPGLLDKAPAEPEARYALMAHSASDRGGIDLAPEDIVVESTLHVRFIAT</sequence>
<dbReference type="Pfam" id="PF04402">
    <property type="entry name" value="SIMPL"/>
    <property type="match status" value="1"/>
</dbReference>
<protein>
    <recommendedName>
        <fullName evidence="3">SIMPL domain-containing protein</fullName>
    </recommendedName>
</protein>
<dbReference type="InterPro" id="IPR007497">
    <property type="entry name" value="SIMPL/DUF541"/>
</dbReference>
<evidence type="ECO:0000313" key="1">
    <source>
        <dbReference type="EMBL" id="GAB96764.1"/>
    </source>
</evidence>
<dbReference type="PANTHER" id="PTHR34387">
    <property type="entry name" value="SLR1258 PROTEIN"/>
    <property type="match status" value="1"/>
</dbReference>
<proteinExistence type="predicted"/>
<reference evidence="1 2" key="1">
    <citation type="submission" date="2012-08" db="EMBL/GenBank/DDBJ databases">
        <title>Whole genome shotgun sequence of Kineosphaera limosa NBRC 100340.</title>
        <authorList>
            <person name="Yoshida I."/>
            <person name="Isaki S."/>
            <person name="Hosoyama A."/>
            <person name="Tsuchikane K."/>
            <person name="Katsumata H."/>
            <person name="Ando Y."/>
            <person name="Ohji S."/>
            <person name="Hamada M."/>
            <person name="Tamura T."/>
            <person name="Yamazoe A."/>
            <person name="Yamazaki S."/>
            <person name="Fujita N."/>
        </authorList>
    </citation>
    <scope>NUCLEOTIDE SEQUENCE [LARGE SCALE GENOMIC DNA]</scope>
    <source>
        <strain evidence="1 2">NBRC 100340</strain>
    </source>
</reference>
<dbReference type="PANTHER" id="PTHR34387:SF2">
    <property type="entry name" value="SLR1258 PROTEIN"/>
    <property type="match status" value="1"/>
</dbReference>
<keyword evidence="2" id="KW-1185">Reference proteome</keyword>
<dbReference type="AlphaFoldDB" id="K6XD67"/>
<dbReference type="Gene3D" id="3.30.110.170">
    <property type="entry name" value="Protein of unknown function (DUF541), domain 1"/>
    <property type="match status" value="1"/>
</dbReference>
<dbReference type="EMBL" id="BAHD01000048">
    <property type="protein sequence ID" value="GAB96764.1"/>
    <property type="molecule type" value="Genomic_DNA"/>
</dbReference>
<comment type="caution">
    <text evidence="1">The sequence shown here is derived from an EMBL/GenBank/DDBJ whole genome shotgun (WGS) entry which is preliminary data.</text>
</comment>
<dbReference type="Gene3D" id="3.30.70.2970">
    <property type="entry name" value="Protein of unknown function (DUF541), domain 2"/>
    <property type="match status" value="1"/>
</dbReference>
<dbReference type="GO" id="GO:0006974">
    <property type="term" value="P:DNA damage response"/>
    <property type="evidence" value="ECO:0007669"/>
    <property type="project" value="TreeGrafter"/>
</dbReference>
<name>K6XD67_9MICO</name>
<dbReference type="OrthoDB" id="3724496at2"/>